<dbReference type="PANTHER" id="PTHR43649:SF14">
    <property type="entry name" value="BLR3389 PROTEIN"/>
    <property type="match status" value="1"/>
</dbReference>
<protein>
    <submittedName>
        <fullName evidence="2">Sugar ABC transporter substrate-binding protein</fullName>
    </submittedName>
</protein>
<dbReference type="PROSITE" id="PS51257">
    <property type="entry name" value="PROKAR_LIPOPROTEIN"/>
    <property type="match status" value="1"/>
</dbReference>
<dbReference type="Pfam" id="PF01547">
    <property type="entry name" value="SBP_bac_1"/>
    <property type="match status" value="1"/>
</dbReference>
<dbReference type="Proteomes" id="UP001499954">
    <property type="component" value="Unassembled WGS sequence"/>
</dbReference>
<evidence type="ECO:0000313" key="2">
    <source>
        <dbReference type="EMBL" id="GAA1961551.1"/>
    </source>
</evidence>
<accession>A0ABN2R0Y1</accession>
<evidence type="ECO:0000256" key="1">
    <source>
        <dbReference type="SAM" id="SignalP"/>
    </source>
</evidence>
<gene>
    <name evidence="2" type="ORF">GCM10009717_30370</name>
</gene>
<dbReference type="Gene3D" id="3.40.190.10">
    <property type="entry name" value="Periplasmic binding protein-like II"/>
    <property type="match status" value="1"/>
</dbReference>
<dbReference type="EMBL" id="BAAAMK010000008">
    <property type="protein sequence ID" value="GAA1961551.1"/>
    <property type="molecule type" value="Genomic_DNA"/>
</dbReference>
<dbReference type="PANTHER" id="PTHR43649">
    <property type="entry name" value="ARABINOSE-BINDING PROTEIN-RELATED"/>
    <property type="match status" value="1"/>
</dbReference>
<evidence type="ECO:0000313" key="3">
    <source>
        <dbReference type="Proteomes" id="UP001499954"/>
    </source>
</evidence>
<dbReference type="InterPro" id="IPR050490">
    <property type="entry name" value="Bact_solute-bd_prot1"/>
</dbReference>
<dbReference type="RefSeq" id="WP_157415352.1">
    <property type="nucleotide sequence ID" value="NZ_BAAAMK010000008.1"/>
</dbReference>
<keyword evidence="3" id="KW-1185">Reference proteome</keyword>
<reference evidence="2 3" key="1">
    <citation type="journal article" date="2019" name="Int. J. Syst. Evol. Microbiol.">
        <title>The Global Catalogue of Microorganisms (GCM) 10K type strain sequencing project: providing services to taxonomists for standard genome sequencing and annotation.</title>
        <authorList>
            <consortium name="The Broad Institute Genomics Platform"/>
            <consortium name="The Broad Institute Genome Sequencing Center for Infectious Disease"/>
            <person name="Wu L."/>
            <person name="Ma J."/>
        </authorList>
    </citation>
    <scope>NUCLEOTIDE SEQUENCE [LARGE SCALE GENOMIC DNA]</scope>
    <source>
        <strain evidence="2 3">JCM 13584</strain>
    </source>
</reference>
<comment type="caution">
    <text evidence="2">The sequence shown here is derived from an EMBL/GenBank/DDBJ whole genome shotgun (WGS) entry which is preliminary data.</text>
</comment>
<dbReference type="SUPFAM" id="SSF53850">
    <property type="entry name" value="Periplasmic binding protein-like II"/>
    <property type="match status" value="1"/>
</dbReference>
<name>A0ABN2R0Y1_9MICO</name>
<dbReference type="InterPro" id="IPR006059">
    <property type="entry name" value="SBP"/>
</dbReference>
<sequence>MKSKLLAVGGTVAVAAAALTGCSAGESTSATECTNKIVNADATQVSVWAWYPAFEDVVDLFNESHDDVQICWTNAGQGNDEYTKFSTALEAGSGAPDVIMLESEVLSSFSIRDGLVDLTEFGANDVKGDYTEGAWKDVSSGDAVYAIPVDGGPMGMLYRQDILDQYGIAAPTTWDEFAAAAKTLKDAGAPGVLADFPTNGRAYNQALFAQAGSVPFAYDNANPTEIGIDVNDEGSKKVLSYWSDLVDQGLVATDDAFTADYNTKLVDGSYAIYVAAAWGPGYLSGLSDADSDAVWRAAPVPQWDAANPVQINWGGSTFAVTSQAKDKEAAAVVAKEVFGTEEAWKIGIEQAALFPLWKPILESDYFRDLEYPFFGGQQINKDVFLEAAAGYTGFTFSPFQNYAYDQLTEQLYAMTQGEKSSDQALDDLQSSLETYAGEQGFTLE</sequence>
<feature type="signal peptide" evidence="1">
    <location>
        <begin position="1"/>
        <end position="17"/>
    </location>
</feature>
<keyword evidence="1" id="KW-0732">Signal</keyword>
<proteinExistence type="predicted"/>
<feature type="chain" id="PRO_5046412791" evidence="1">
    <location>
        <begin position="18"/>
        <end position="444"/>
    </location>
</feature>
<organism evidence="2 3">
    <name type="scientific">Agromyces allii</name>
    <dbReference type="NCBI Taxonomy" id="393607"/>
    <lineage>
        <taxon>Bacteria</taxon>
        <taxon>Bacillati</taxon>
        <taxon>Actinomycetota</taxon>
        <taxon>Actinomycetes</taxon>
        <taxon>Micrococcales</taxon>
        <taxon>Microbacteriaceae</taxon>
        <taxon>Agromyces</taxon>
    </lineage>
</organism>